<gene>
    <name evidence="2" type="ORF">WMO38_09705</name>
</gene>
<proteinExistence type="predicted"/>
<dbReference type="Proteomes" id="UP001480973">
    <property type="component" value="Unassembled WGS sequence"/>
</dbReference>
<dbReference type="InterPro" id="IPR012878">
    <property type="entry name" value="Beta-AFase-like_GH127_cat"/>
</dbReference>
<evidence type="ECO:0000313" key="2">
    <source>
        <dbReference type="EMBL" id="MEQ2535388.1"/>
    </source>
</evidence>
<name>A0ABV1GPG3_9FIRM</name>
<evidence type="ECO:0000259" key="1">
    <source>
        <dbReference type="Pfam" id="PF07944"/>
    </source>
</evidence>
<accession>A0ABV1GPG3</accession>
<keyword evidence="3" id="KW-1185">Reference proteome</keyword>
<organism evidence="2 3">
    <name type="scientific">Lachnospira intestinalis</name>
    <dbReference type="NCBI Taxonomy" id="3133158"/>
    <lineage>
        <taxon>Bacteria</taxon>
        <taxon>Bacillati</taxon>
        <taxon>Bacillota</taxon>
        <taxon>Clostridia</taxon>
        <taxon>Lachnospirales</taxon>
        <taxon>Lachnospiraceae</taxon>
        <taxon>Lachnospira</taxon>
    </lineage>
</organism>
<feature type="domain" description="Non-reducing end beta-L-arabinofuranosidase-like GH127 catalytic" evidence="1">
    <location>
        <begin position="543"/>
        <end position="626"/>
    </location>
</feature>
<dbReference type="Pfam" id="PF07944">
    <property type="entry name" value="Beta-AFase-like_GH127_cat"/>
    <property type="match status" value="1"/>
</dbReference>
<dbReference type="SUPFAM" id="SSF48208">
    <property type="entry name" value="Six-hairpin glycosidases"/>
    <property type="match status" value="1"/>
</dbReference>
<dbReference type="InterPro" id="IPR008928">
    <property type="entry name" value="6-hairpin_glycosidase_sf"/>
</dbReference>
<reference evidence="2 3" key="1">
    <citation type="submission" date="2024-03" db="EMBL/GenBank/DDBJ databases">
        <title>Human intestinal bacterial collection.</title>
        <authorList>
            <person name="Pauvert C."/>
            <person name="Hitch T.C.A."/>
            <person name="Clavel T."/>
        </authorList>
    </citation>
    <scope>NUCLEOTIDE SEQUENCE [LARGE SCALE GENOMIC DNA]</scope>
    <source>
        <strain evidence="2 3">CLA-JM-H10</strain>
    </source>
</reference>
<protein>
    <submittedName>
        <fullName evidence="2">Beta-L-arabinofuranosidase domain-containing protein</fullName>
    </submittedName>
</protein>
<evidence type="ECO:0000313" key="3">
    <source>
        <dbReference type="Proteomes" id="UP001480973"/>
    </source>
</evidence>
<dbReference type="EMBL" id="JBBMES010000010">
    <property type="protein sequence ID" value="MEQ2535388.1"/>
    <property type="molecule type" value="Genomic_DNA"/>
</dbReference>
<comment type="caution">
    <text evidence="2">The sequence shown here is derived from an EMBL/GenBank/DDBJ whole genome shotgun (WGS) entry which is preliminary data.</text>
</comment>
<sequence>MIEINFDKLYRYPRIAEPCTICIPVEKGKIYSKDNVCVMQDGKPVPTQAKVTSRYDDTSIRYLFVRFMADLPANKGTKVYCELDCKDVNDNPDILCTESSTGIEVDTGALKFKVEDYASYIFKEVNDGNKIYTNENFVGPYLKEADGTSYDIELEEWNIIECGQVCVSLCTKGVNVSKDKDKKIKFEIRINAYAGKPWVELSYRIINTSMEELDIASLVFYAKADSSSRLSDIMKPMNFDEKPDSTGCGDIMTDNTSCTGPVFHTRGTHELELFDEKAPVLDVRTMVGSSNYRTDFYIGKNGEEVNRHIDAHYLMKEANEHFAEVLYGTFFADRTDAKGGLCITVYQAQQNYPKAVKSDSEGIAVMLVPEGEDKVIMQPGMARTQKMLMHFHAADEKILEIDNRSLIYQMPDRPYISPEVFKNAGVMPDIFPDKLNDDVEMFLIGRADEHARCYGMLNWGDTWDSNYTQQGRGNGKTVWSNNEYDYPHSCALEYARTGVRRFLDYLLVSTEHQMDVDVCHYSDNPLRIGGQWEHTAGHCKNGIMVCSHEWVEGLFDYYHFTGDERALTTAVGIGNNILKLLDTPMYAVPGEANARETGWALRALTALYVETGESKWIDKCEWIVDSFKKWEEEYGYWLAPYTDNTTIRVGFMISVAIGSVMRYYRVFPREDIKDMIIRAVDDLIENCMLGCGVFYYKELPSLQRLGNNTLLLESLAIAYELTGDVKYLKPGIKTFDKTIDSKAATTNGVKKIVDDAVICAGASTKGFAQSFIPVITYYKALSENGLY</sequence>